<accession>A0A401WTT9</accession>
<organism evidence="1 2">
    <name type="scientific">Acetobacter pasteurianus NBRC 3188</name>
    <dbReference type="NCBI Taxonomy" id="1226663"/>
    <lineage>
        <taxon>Bacteria</taxon>
        <taxon>Pseudomonadati</taxon>
        <taxon>Pseudomonadota</taxon>
        <taxon>Alphaproteobacteria</taxon>
        <taxon>Acetobacterales</taxon>
        <taxon>Acetobacteraceae</taxon>
        <taxon>Acetobacter</taxon>
    </lineage>
</organism>
<dbReference type="EMBL" id="BDES01000038">
    <property type="protein sequence ID" value="GCD52768.1"/>
    <property type="molecule type" value="Genomic_DNA"/>
</dbReference>
<gene>
    <name evidence="1" type="ORF">NBRC3188_1465</name>
</gene>
<reference evidence="1 2" key="1">
    <citation type="submission" date="2016-06" db="EMBL/GenBank/DDBJ databases">
        <title>Acetobacter pasteurianus NBRC 3188 whole genome sequencing project.</title>
        <authorList>
            <person name="Matsutani M."/>
            <person name="Shiwa Y."/>
            <person name="Okamoto-Kainuma A."/>
            <person name="Ishikawa M."/>
            <person name="Koizumi Y."/>
            <person name="Yoshikawa H."/>
            <person name="Yakushi T."/>
            <person name="Matsushita K."/>
        </authorList>
    </citation>
    <scope>NUCLEOTIDE SEQUENCE [LARGE SCALE GENOMIC DNA]</scope>
    <source>
        <strain evidence="1 2">NBRC 3188</strain>
    </source>
</reference>
<comment type="caution">
    <text evidence="1">The sequence shown here is derived from an EMBL/GenBank/DDBJ whole genome shotgun (WGS) entry which is preliminary data.</text>
</comment>
<protein>
    <submittedName>
        <fullName evidence="1">Uncharacterized protein</fullName>
    </submittedName>
</protein>
<evidence type="ECO:0000313" key="1">
    <source>
        <dbReference type="EMBL" id="GCD52768.1"/>
    </source>
</evidence>
<evidence type="ECO:0000313" key="2">
    <source>
        <dbReference type="Proteomes" id="UP000287300"/>
    </source>
</evidence>
<dbReference type="Proteomes" id="UP000287300">
    <property type="component" value="Unassembled WGS sequence"/>
</dbReference>
<sequence>MSTLLNCKNDDMLDMFPRIKNLGASSFGENADLFGDTLAEAIEDAP</sequence>
<name>A0A401WTT9_ACEPA</name>
<dbReference type="AlphaFoldDB" id="A0A401WTT9"/>
<proteinExistence type="predicted"/>